<dbReference type="FunFam" id="3.40.50.300:FF:000011">
    <property type="entry name" value="Putative ABC transporter ATP-binding component"/>
    <property type="match status" value="1"/>
</dbReference>
<dbReference type="SMART" id="SM00382">
    <property type="entry name" value="AAA"/>
    <property type="match status" value="2"/>
</dbReference>
<keyword evidence="6 11" id="KW-0067">ATP-binding</keyword>
<keyword evidence="15" id="KW-1185">Reference proteome</keyword>
<dbReference type="EMBL" id="SNTY01000014">
    <property type="protein sequence ID" value="TEU29322.1"/>
    <property type="molecule type" value="Genomic_DNA"/>
</dbReference>
<evidence type="ECO:0000256" key="1">
    <source>
        <dbReference type="ARBA" id="ARBA00022490"/>
    </source>
</evidence>
<dbReference type="PROSITE" id="PS50893">
    <property type="entry name" value="ABC_TRANSPORTER_2"/>
    <property type="match status" value="2"/>
</dbReference>
<comment type="function">
    <text evidence="11">Probably plays a role in ribosome assembly or function. May be involved in resolution of branched DNA intermediates that result from template switching in postreplication gaps. Binds DNA and has ATPase activity.</text>
</comment>
<keyword evidence="4 11" id="KW-0227">DNA damage</keyword>
<dbReference type="EC" id="3.6.1.-" evidence="11"/>
<keyword evidence="1 11" id="KW-0963">Cytoplasm</keyword>
<dbReference type="PANTHER" id="PTHR42855">
    <property type="entry name" value="ABC TRANSPORTER ATP-BINDING SUBUNIT"/>
    <property type="match status" value="1"/>
</dbReference>
<keyword evidence="8 11" id="KW-0234">DNA repair</keyword>
<dbReference type="GO" id="GO:0003677">
    <property type="term" value="F:DNA binding"/>
    <property type="evidence" value="ECO:0007669"/>
    <property type="project" value="UniProtKB-UniRule"/>
</dbReference>
<feature type="region of interest" description="Disordered" evidence="12">
    <location>
        <begin position="541"/>
        <end position="565"/>
    </location>
</feature>
<keyword evidence="2 11" id="KW-0677">Repeat</keyword>
<evidence type="ECO:0000256" key="11">
    <source>
        <dbReference type="HAMAP-Rule" id="MF_00848"/>
    </source>
</evidence>
<dbReference type="InterPro" id="IPR027417">
    <property type="entry name" value="P-loop_NTPase"/>
</dbReference>
<organism evidence="14 15">
    <name type="scientific">Alkanindiges illinoisensis</name>
    <dbReference type="NCBI Taxonomy" id="197183"/>
    <lineage>
        <taxon>Bacteria</taxon>
        <taxon>Pseudomonadati</taxon>
        <taxon>Pseudomonadota</taxon>
        <taxon>Gammaproteobacteria</taxon>
        <taxon>Moraxellales</taxon>
        <taxon>Moraxellaceae</taxon>
        <taxon>Alkanindiges</taxon>
    </lineage>
</organism>
<dbReference type="GO" id="GO:0043022">
    <property type="term" value="F:ribosome binding"/>
    <property type="evidence" value="ECO:0007669"/>
    <property type="project" value="UniProtKB-UniRule"/>
</dbReference>
<feature type="binding site" evidence="11">
    <location>
        <begin position="351"/>
        <end position="358"/>
    </location>
    <ligand>
        <name>ATP</name>
        <dbReference type="ChEBI" id="CHEBI:30616"/>
        <label>2</label>
    </ligand>
</feature>
<dbReference type="Pfam" id="PF16326">
    <property type="entry name" value="ABC_tran_CTD"/>
    <property type="match status" value="1"/>
</dbReference>
<evidence type="ECO:0000256" key="4">
    <source>
        <dbReference type="ARBA" id="ARBA00022763"/>
    </source>
</evidence>
<dbReference type="PROSITE" id="PS00211">
    <property type="entry name" value="ABC_TRANSPORTER_1"/>
    <property type="match status" value="1"/>
</dbReference>
<comment type="catalytic activity">
    <reaction evidence="9 11">
        <text>ATP + H2O = ADP + phosphate + H(+)</text>
        <dbReference type="Rhea" id="RHEA:13065"/>
        <dbReference type="ChEBI" id="CHEBI:15377"/>
        <dbReference type="ChEBI" id="CHEBI:15378"/>
        <dbReference type="ChEBI" id="CHEBI:30616"/>
        <dbReference type="ChEBI" id="CHEBI:43474"/>
        <dbReference type="ChEBI" id="CHEBI:456216"/>
    </reaction>
</comment>
<evidence type="ECO:0000259" key="13">
    <source>
        <dbReference type="PROSITE" id="PS50893"/>
    </source>
</evidence>
<dbReference type="InterPro" id="IPR032524">
    <property type="entry name" value="ABC_tran_C"/>
</dbReference>
<keyword evidence="3 11" id="KW-0547">Nucleotide-binding</keyword>
<dbReference type="InterPro" id="IPR032781">
    <property type="entry name" value="ABC_tran_Xtn"/>
</dbReference>
<proteinExistence type="inferred from homology"/>
<dbReference type="Pfam" id="PF00005">
    <property type="entry name" value="ABC_tran"/>
    <property type="match status" value="2"/>
</dbReference>
<accession>A0A4Y7XDT5</accession>
<dbReference type="Gene3D" id="3.40.50.300">
    <property type="entry name" value="P-loop containing nucleotide triphosphate hydrolases"/>
    <property type="match status" value="2"/>
</dbReference>
<dbReference type="InterPro" id="IPR043686">
    <property type="entry name" value="Uup"/>
</dbReference>
<evidence type="ECO:0000256" key="8">
    <source>
        <dbReference type="ARBA" id="ARBA00023204"/>
    </source>
</evidence>
<dbReference type="Proteomes" id="UP000297834">
    <property type="component" value="Unassembled WGS sequence"/>
</dbReference>
<dbReference type="GO" id="GO:0005737">
    <property type="term" value="C:cytoplasm"/>
    <property type="evidence" value="ECO:0007669"/>
    <property type="project" value="UniProtKB-SubCell"/>
</dbReference>
<evidence type="ECO:0000256" key="9">
    <source>
        <dbReference type="ARBA" id="ARBA00049360"/>
    </source>
</evidence>
<dbReference type="InterPro" id="IPR017871">
    <property type="entry name" value="ABC_transporter-like_CS"/>
</dbReference>
<dbReference type="InterPro" id="IPR003439">
    <property type="entry name" value="ABC_transporter-like_ATP-bd"/>
</dbReference>
<evidence type="ECO:0000256" key="5">
    <source>
        <dbReference type="ARBA" id="ARBA00022801"/>
    </source>
</evidence>
<evidence type="ECO:0000256" key="10">
    <source>
        <dbReference type="ARBA" id="ARBA00061478"/>
    </source>
</evidence>
<evidence type="ECO:0000256" key="3">
    <source>
        <dbReference type="ARBA" id="ARBA00022741"/>
    </source>
</evidence>
<dbReference type="InterPro" id="IPR003593">
    <property type="entry name" value="AAA+_ATPase"/>
</dbReference>
<name>A0A4Y7XDT5_9GAMM</name>
<evidence type="ECO:0000256" key="2">
    <source>
        <dbReference type="ARBA" id="ARBA00022737"/>
    </source>
</evidence>
<comment type="subcellular location">
    <subcellularLocation>
        <location evidence="11">Cytoplasm</location>
    </subcellularLocation>
    <text evidence="11">Associates with ribosomes.</text>
</comment>
<protein>
    <recommendedName>
        <fullName evidence="11">ATP-binding protein Uup</fullName>
        <ecNumber evidence="11">3.6.1.-</ecNumber>
    </recommendedName>
</protein>
<dbReference type="InterPro" id="IPR051309">
    <property type="entry name" value="ABCF_ATPase"/>
</dbReference>
<dbReference type="InterPro" id="IPR037118">
    <property type="entry name" value="Val-tRNA_synth_C_sf"/>
</dbReference>
<evidence type="ECO:0000256" key="7">
    <source>
        <dbReference type="ARBA" id="ARBA00023125"/>
    </source>
</evidence>
<dbReference type="HAMAP" id="MF_00848">
    <property type="entry name" value="Uup"/>
    <property type="match status" value="1"/>
</dbReference>
<feature type="domain" description="ABC transporter" evidence="13">
    <location>
        <begin position="4"/>
        <end position="252"/>
    </location>
</feature>
<dbReference type="RefSeq" id="WP_134243770.1">
    <property type="nucleotide sequence ID" value="NZ_SNTY01000014.1"/>
</dbReference>
<dbReference type="PANTHER" id="PTHR42855:SF1">
    <property type="entry name" value="ABC TRANSPORTER DOMAIN-CONTAINING PROTEIN"/>
    <property type="match status" value="1"/>
</dbReference>
<dbReference type="Gene3D" id="1.10.287.380">
    <property type="entry name" value="Valyl-tRNA synthetase, C-terminal domain"/>
    <property type="match status" value="1"/>
</dbReference>
<dbReference type="GO" id="GO:0005524">
    <property type="term" value="F:ATP binding"/>
    <property type="evidence" value="ECO:0007669"/>
    <property type="project" value="UniProtKB-UniRule"/>
</dbReference>
<evidence type="ECO:0000313" key="15">
    <source>
        <dbReference type="Proteomes" id="UP000297834"/>
    </source>
</evidence>
<keyword evidence="5 11" id="KW-0378">Hydrolase</keyword>
<dbReference type="GO" id="GO:0006281">
    <property type="term" value="P:DNA repair"/>
    <property type="evidence" value="ECO:0007669"/>
    <property type="project" value="UniProtKB-KW"/>
</dbReference>
<feature type="compositionally biased region" description="Polar residues" evidence="12">
    <location>
        <begin position="551"/>
        <end position="560"/>
    </location>
</feature>
<reference evidence="14 15" key="1">
    <citation type="submission" date="2019-03" db="EMBL/GenBank/DDBJ databases">
        <title>Alkanindiges illinoisensis: a potential pathogenic isolated from ascites of a gastric cancer patient with abdominal metastasis.</title>
        <authorList>
            <person name="Hu X."/>
            <person name="Yang B."/>
            <person name="Yan X."/>
            <person name="Lin L."/>
            <person name="Zhao H."/>
            <person name="Zhou F."/>
            <person name="Su B."/>
            <person name="Chen J."/>
            <person name="Rui Y."/>
            <person name="Wang Q."/>
            <person name="Zheng L."/>
        </authorList>
    </citation>
    <scope>NUCLEOTIDE SEQUENCE [LARGE SCALE GENOMIC DNA]</scope>
    <source>
        <strain evidence="14 15">NFYY 23406</strain>
    </source>
</reference>
<evidence type="ECO:0000313" key="14">
    <source>
        <dbReference type="EMBL" id="TEU29322.1"/>
    </source>
</evidence>
<dbReference type="OrthoDB" id="9762051at2"/>
<comment type="similarity">
    <text evidence="10 11">Belongs to the ABC transporter superfamily. ABCF family. Uup subfamily.</text>
</comment>
<evidence type="ECO:0000256" key="6">
    <source>
        <dbReference type="ARBA" id="ARBA00022840"/>
    </source>
</evidence>
<gene>
    <name evidence="11" type="primary">uup</name>
    <name evidence="14" type="ORF">E2B99_04495</name>
</gene>
<dbReference type="GO" id="GO:0016887">
    <property type="term" value="F:ATP hydrolysis activity"/>
    <property type="evidence" value="ECO:0007669"/>
    <property type="project" value="UniProtKB-UniRule"/>
</dbReference>
<dbReference type="STRING" id="1120977.GCA_000619845_02469"/>
<keyword evidence="7 11" id="KW-0238">DNA-binding</keyword>
<dbReference type="AlphaFoldDB" id="A0A4Y7XDT5"/>
<dbReference type="FunFam" id="3.40.50.300:FF:000309">
    <property type="entry name" value="ABC transporter ATP-binding protein"/>
    <property type="match status" value="1"/>
</dbReference>
<feature type="binding site" evidence="11">
    <location>
        <begin position="36"/>
        <end position="43"/>
    </location>
    <ligand>
        <name>ATP</name>
        <dbReference type="ChEBI" id="CHEBI:30616"/>
        <label>1</label>
    </ligand>
</feature>
<feature type="domain" description="ABC transporter" evidence="13">
    <location>
        <begin position="306"/>
        <end position="537"/>
    </location>
</feature>
<comment type="caution">
    <text evidence="14">The sequence shown here is derived from an EMBL/GenBank/DDBJ whole genome shotgun (WGS) entry which is preliminary data.</text>
</comment>
<dbReference type="Pfam" id="PF12848">
    <property type="entry name" value="ABC_tran_Xtn"/>
    <property type="match status" value="1"/>
</dbReference>
<dbReference type="SUPFAM" id="SSF52540">
    <property type="entry name" value="P-loop containing nucleoside triphosphate hydrolases"/>
    <property type="match status" value="2"/>
</dbReference>
<evidence type="ECO:0000256" key="12">
    <source>
        <dbReference type="SAM" id="MobiDB-lite"/>
    </source>
</evidence>
<dbReference type="CDD" id="cd03221">
    <property type="entry name" value="ABCF_EF-3"/>
    <property type="match status" value="2"/>
</dbReference>
<sequence length="649" mass="72064">MALISLRDIHLAFGGPALLDGASFALERGERVCLIGRNGEGKSTLLKLINGSLMADSGEVSKQNNLRIAMLEQDVPMSTGRVADIVAGGAGEAAQVLIDYHAASDACVAGDMQACDHMGELQHKLDALDGWALERQVDTILAKMNLDGHADLSDLSGGRKRRVLLARALLTEPDVLLLDEPTNHLDVESIEWLEQFLLDWPNLTLLFISHDRAFVDHVATRIVELDRGILRSFEGNYARYLELKAQQLEAEEKQNANFDKKLAEEEVWIRQGIKARRTRNEGRVRELKALREEFKARRSQQGNVTLNIQDAKKSGKLVFDIEHLSLQFGDNVLVKDFSALVMRGDRIGLIGDNGVGKTTLIRALLGEQEHGGTVQVGSQLDVAYFDQLRNQLDLEKTVQENVSAGSDFIELNGARRHILSYLQDFLFSPQRARTPVKALSGGERNRLLLARLLLKPSNLLVLDEPTNDLDMVTLELLEEMLGSYPGTLLLISHDRAFVDQVVTSTWVFDSKGGIEEYIGGYQDYLTQKAQQSKYQNVQATSRDSFKEQKATQKITQNSGQKAKADHQPVVSKKVKLSYKDQRELEALPDAIAALEAEQQQLSAKLADGSWFTTDAQAATQAATRLAGIEQELMDKLERWTELEAASQGE</sequence>